<feature type="transmembrane region" description="Helical" evidence="1">
    <location>
        <begin position="71"/>
        <end position="92"/>
    </location>
</feature>
<protein>
    <recommendedName>
        <fullName evidence="4">DUF4386 domain-containing protein</fullName>
    </recommendedName>
</protein>
<feature type="transmembrane region" description="Helical" evidence="1">
    <location>
        <begin position="168"/>
        <end position="185"/>
    </location>
</feature>
<evidence type="ECO:0000313" key="2">
    <source>
        <dbReference type="EMBL" id="GHO90946.1"/>
    </source>
</evidence>
<keyword evidence="1" id="KW-1133">Transmembrane helix</keyword>
<evidence type="ECO:0000313" key="3">
    <source>
        <dbReference type="Proteomes" id="UP000597444"/>
    </source>
</evidence>
<sequence>MFPGTLYRLSAWAAVLSGLLIIIKKMIVELLLPLNPITNAVGSFGLFLGLFALTGLYVYQREASGTFGLIGYLVNWFGLAFVSGVDYAKLYILPYMSQNEIQTLLAGPTRLVFLSCAIFFLVGVILFSAASWRARIFPRLAIVLYMLGFTLYSLSFFLPVLVVRIAETGGALGVIWLGYATLIDLKRTTTTTQPGQAIEMGTL</sequence>
<dbReference type="Proteomes" id="UP000597444">
    <property type="component" value="Unassembled WGS sequence"/>
</dbReference>
<keyword evidence="3" id="KW-1185">Reference proteome</keyword>
<feature type="transmembrane region" description="Helical" evidence="1">
    <location>
        <begin position="40"/>
        <end position="59"/>
    </location>
</feature>
<feature type="transmembrane region" description="Helical" evidence="1">
    <location>
        <begin position="9"/>
        <end position="28"/>
    </location>
</feature>
<comment type="caution">
    <text evidence="2">The sequence shown here is derived from an EMBL/GenBank/DDBJ whole genome shotgun (WGS) entry which is preliminary data.</text>
</comment>
<name>A0A8J3IIR4_9CHLR</name>
<keyword evidence="1" id="KW-0472">Membrane</keyword>
<gene>
    <name evidence="2" type="ORF">KSF_009940</name>
</gene>
<proteinExistence type="predicted"/>
<evidence type="ECO:0008006" key="4">
    <source>
        <dbReference type="Google" id="ProtNLM"/>
    </source>
</evidence>
<feature type="transmembrane region" description="Helical" evidence="1">
    <location>
        <begin position="112"/>
        <end position="130"/>
    </location>
</feature>
<dbReference type="AlphaFoldDB" id="A0A8J3IIR4"/>
<evidence type="ECO:0000256" key="1">
    <source>
        <dbReference type="SAM" id="Phobius"/>
    </source>
</evidence>
<feature type="transmembrane region" description="Helical" evidence="1">
    <location>
        <begin position="142"/>
        <end position="162"/>
    </location>
</feature>
<dbReference type="EMBL" id="BNJK01000001">
    <property type="protein sequence ID" value="GHO90946.1"/>
    <property type="molecule type" value="Genomic_DNA"/>
</dbReference>
<keyword evidence="1" id="KW-0812">Transmembrane</keyword>
<organism evidence="2 3">
    <name type="scientific">Reticulibacter mediterranei</name>
    <dbReference type="NCBI Taxonomy" id="2778369"/>
    <lineage>
        <taxon>Bacteria</taxon>
        <taxon>Bacillati</taxon>
        <taxon>Chloroflexota</taxon>
        <taxon>Ktedonobacteria</taxon>
        <taxon>Ktedonobacterales</taxon>
        <taxon>Reticulibacteraceae</taxon>
        <taxon>Reticulibacter</taxon>
    </lineage>
</organism>
<accession>A0A8J3IIR4</accession>
<reference evidence="2" key="1">
    <citation type="submission" date="2020-10" db="EMBL/GenBank/DDBJ databases">
        <title>Taxonomic study of unclassified bacteria belonging to the class Ktedonobacteria.</title>
        <authorList>
            <person name="Yabe S."/>
            <person name="Wang C.M."/>
            <person name="Zheng Y."/>
            <person name="Sakai Y."/>
            <person name="Cavaletti L."/>
            <person name="Monciardini P."/>
            <person name="Donadio S."/>
        </authorList>
    </citation>
    <scope>NUCLEOTIDE SEQUENCE</scope>
    <source>
        <strain evidence="2">ID150040</strain>
    </source>
</reference>
<dbReference type="RefSeq" id="WP_220201879.1">
    <property type="nucleotide sequence ID" value="NZ_BNJK01000001.1"/>
</dbReference>